<dbReference type="PROSITE" id="PS51462">
    <property type="entry name" value="NUDIX"/>
    <property type="match status" value="1"/>
</dbReference>
<protein>
    <submittedName>
        <fullName evidence="4">NUDIX domain-containing protein</fullName>
    </submittedName>
</protein>
<keyword evidence="5" id="KW-1185">Reference proteome</keyword>
<dbReference type="RefSeq" id="WP_380049622.1">
    <property type="nucleotide sequence ID" value="NZ_JBHSOH010000013.1"/>
</dbReference>
<dbReference type="InterPro" id="IPR020084">
    <property type="entry name" value="NUDIX_hydrolase_CS"/>
</dbReference>
<evidence type="ECO:0000256" key="1">
    <source>
        <dbReference type="ARBA" id="ARBA00001946"/>
    </source>
</evidence>
<dbReference type="InterPro" id="IPR015797">
    <property type="entry name" value="NUDIX_hydrolase-like_dom_sf"/>
</dbReference>
<proteinExistence type="predicted"/>
<comment type="caution">
    <text evidence="4">The sequence shown here is derived from an EMBL/GenBank/DDBJ whole genome shotgun (WGS) entry which is preliminary data.</text>
</comment>
<gene>
    <name evidence="4" type="ORF">ACFPQ6_11955</name>
</gene>
<feature type="domain" description="Nudix hydrolase" evidence="3">
    <location>
        <begin position="28"/>
        <end position="155"/>
    </location>
</feature>
<dbReference type="Pfam" id="PF00293">
    <property type="entry name" value="NUDIX"/>
    <property type="match status" value="1"/>
</dbReference>
<accession>A0ABW1DMH6</accession>
<dbReference type="SUPFAM" id="SSF55811">
    <property type="entry name" value="Nudix"/>
    <property type="match status" value="1"/>
</dbReference>
<dbReference type="EMBL" id="JBHSOH010000013">
    <property type="protein sequence ID" value="MFC5849024.1"/>
    <property type="molecule type" value="Genomic_DNA"/>
</dbReference>
<keyword evidence="2" id="KW-0378">Hydrolase</keyword>
<dbReference type="PANTHER" id="PTHR11839">
    <property type="entry name" value="UDP/ADP-SUGAR PYROPHOSPHATASE"/>
    <property type="match status" value="1"/>
</dbReference>
<dbReference type="Gene3D" id="3.90.79.10">
    <property type="entry name" value="Nucleoside Triphosphate Pyrophosphohydrolase"/>
    <property type="match status" value="1"/>
</dbReference>
<evidence type="ECO:0000256" key="2">
    <source>
        <dbReference type="ARBA" id="ARBA00022801"/>
    </source>
</evidence>
<name>A0ABW1DMH6_9DEIO</name>
<dbReference type="PANTHER" id="PTHR11839:SF18">
    <property type="entry name" value="NUDIX HYDROLASE DOMAIN-CONTAINING PROTEIN"/>
    <property type="match status" value="1"/>
</dbReference>
<evidence type="ECO:0000313" key="5">
    <source>
        <dbReference type="Proteomes" id="UP001595979"/>
    </source>
</evidence>
<sequence>MASADTETIYEGKILTVERLGGRWEVVRHQPAVAVLVLNDRGEMLLVRQERPAIGAHTVEAPAGLIDEGETPEGAARRELQEEAGFDGELTLLTRFFTSPGFCDEELHVFRARNLRESRLPHDEGEDLEVLWMTPQALLDGLRAGTLVSSGPSVAAALYGVLALGGQAQTEQTQAGRTR</sequence>
<dbReference type="InterPro" id="IPR000086">
    <property type="entry name" value="NUDIX_hydrolase_dom"/>
</dbReference>
<comment type="cofactor">
    <cofactor evidence="1">
        <name>Mg(2+)</name>
        <dbReference type="ChEBI" id="CHEBI:18420"/>
    </cofactor>
</comment>
<dbReference type="Proteomes" id="UP001595979">
    <property type="component" value="Unassembled WGS sequence"/>
</dbReference>
<evidence type="ECO:0000259" key="3">
    <source>
        <dbReference type="PROSITE" id="PS51462"/>
    </source>
</evidence>
<reference evidence="5" key="1">
    <citation type="journal article" date="2019" name="Int. J. Syst. Evol. Microbiol.">
        <title>The Global Catalogue of Microorganisms (GCM) 10K type strain sequencing project: providing services to taxonomists for standard genome sequencing and annotation.</title>
        <authorList>
            <consortium name="The Broad Institute Genomics Platform"/>
            <consortium name="The Broad Institute Genome Sequencing Center for Infectious Disease"/>
            <person name="Wu L."/>
            <person name="Ma J."/>
        </authorList>
    </citation>
    <scope>NUCLEOTIDE SEQUENCE [LARGE SCALE GENOMIC DNA]</scope>
    <source>
        <strain evidence="5">CGMCC 1.15053</strain>
    </source>
</reference>
<dbReference type="PROSITE" id="PS00893">
    <property type="entry name" value="NUDIX_BOX"/>
    <property type="match status" value="1"/>
</dbReference>
<organism evidence="4 5">
    <name type="scientific">Deinococcus petrolearius</name>
    <dbReference type="NCBI Taxonomy" id="1751295"/>
    <lineage>
        <taxon>Bacteria</taxon>
        <taxon>Thermotogati</taxon>
        <taxon>Deinococcota</taxon>
        <taxon>Deinococci</taxon>
        <taxon>Deinococcales</taxon>
        <taxon>Deinococcaceae</taxon>
        <taxon>Deinococcus</taxon>
    </lineage>
</organism>
<evidence type="ECO:0000313" key="4">
    <source>
        <dbReference type="EMBL" id="MFC5849024.1"/>
    </source>
</evidence>